<feature type="signal peptide" evidence="1">
    <location>
        <begin position="1"/>
        <end position="19"/>
    </location>
</feature>
<evidence type="ECO:0000313" key="2">
    <source>
        <dbReference type="EMBL" id="KXH46734.1"/>
    </source>
</evidence>
<keyword evidence="3" id="KW-1185">Reference proteome</keyword>
<evidence type="ECO:0000256" key="1">
    <source>
        <dbReference type="SAM" id="SignalP"/>
    </source>
</evidence>
<organism evidence="2 3">
    <name type="scientific">Colletotrichum nymphaeae SA-01</name>
    <dbReference type="NCBI Taxonomy" id="1460502"/>
    <lineage>
        <taxon>Eukaryota</taxon>
        <taxon>Fungi</taxon>
        <taxon>Dikarya</taxon>
        <taxon>Ascomycota</taxon>
        <taxon>Pezizomycotina</taxon>
        <taxon>Sordariomycetes</taxon>
        <taxon>Hypocreomycetidae</taxon>
        <taxon>Glomerellales</taxon>
        <taxon>Glomerellaceae</taxon>
        <taxon>Colletotrichum</taxon>
        <taxon>Colletotrichum acutatum species complex</taxon>
    </lineage>
</organism>
<reference evidence="2 3" key="1">
    <citation type="submission" date="2014-02" db="EMBL/GenBank/DDBJ databases">
        <title>The genome sequence of Colletotrichum nymphaeae SA-01.</title>
        <authorList>
            <person name="Baroncelli R."/>
            <person name="Thon M.R."/>
        </authorList>
    </citation>
    <scope>NUCLEOTIDE SEQUENCE [LARGE SCALE GENOMIC DNA]</scope>
    <source>
        <strain evidence="2 3">SA-01</strain>
    </source>
</reference>
<proteinExistence type="predicted"/>
<accession>A0A135TF22</accession>
<comment type="caution">
    <text evidence="2">The sequence shown here is derived from an EMBL/GenBank/DDBJ whole genome shotgun (WGS) entry which is preliminary data.</text>
</comment>
<dbReference type="AlphaFoldDB" id="A0A135TF22"/>
<evidence type="ECO:0000313" key="3">
    <source>
        <dbReference type="Proteomes" id="UP000070054"/>
    </source>
</evidence>
<gene>
    <name evidence="2" type="ORF">CNYM01_06412</name>
</gene>
<protein>
    <submittedName>
        <fullName evidence="2">Uncharacterized protein</fullName>
    </submittedName>
</protein>
<sequence length="83" mass="9066">MKLAPVLSILVAGLSFASAQVCPDKNLMECYEYCDFNNKPNDAIEDTQDRRAVNGGDDDEYRDRNALPADTRVCKGGLGTTHA</sequence>
<dbReference type="Proteomes" id="UP000070054">
    <property type="component" value="Unassembled WGS sequence"/>
</dbReference>
<name>A0A135TF22_9PEZI</name>
<dbReference type="EMBL" id="JEMN01001140">
    <property type="protein sequence ID" value="KXH46734.1"/>
    <property type="molecule type" value="Genomic_DNA"/>
</dbReference>
<keyword evidence="1" id="KW-0732">Signal</keyword>
<feature type="chain" id="PRO_5007803651" evidence="1">
    <location>
        <begin position="20"/>
        <end position="83"/>
    </location>
</feature>